<dbReference type="KEGG" id="coy:HF329_27835"/>
<dbReference type="EMBL" id="CP051204">
    <property type="protein sequence ID" value="QJB41420.1"/>
    <property type="molecule type" value="Genomic_DNA"/>
</dbReference>
<keyword evidence="4" id="KW-1185">Reference proteome</keyword>
<dbReference type="EMBL" id="CP051205">
    <property type="protein sequence ID" value="QJB34909.1"/>
    <property type="molecule type" value="Genomic_DNA"/>
</dbReference>
<organism evidence="1 3">
    <name type="scientific">Chitinophaga oryzae</name>
    <dbReference type="NCBI Taxonomy" id="2725414"/>
    <lineage>
        <taxon>Bacteria</taxon>
        <taxon>Pseudomonadati</taxon>
        <taxon>Bacteroidota</taxon>
        <taxon>Chitinophagia</taxon>
        <taxon>Chitinophagales</taxon>
        <taxon>Chitinophagaceae</taxon>
        <taxon>Chitinophaga</taxon>
    </lineage>
</organism>
<reference evidence="1" key="2">
    <citation type="submission" date="2020-09" db="EMBL/GenBank/DDBJ databases">
        <authorList>
            <person name="Kittiwongwattana C."/>
        </authorList>
    </citation>
    <scope>NUCLEOTIDE SEQUENCE</scope>
    <source>
        <strain evidence="1">1310</strain>
    </source>
</reference>
<accession>A0AAE7DB18</accession>
<proteinExistence type="predicted"/>
<dbReference type="Proteomes" id="UP000503144">
    <property type="component" value="Chromosome"/>
</dbReference>
<gene>
    <name evidence="2" type="ORF">HF324_27695</name>
    <name evidence="1" type="ORF">HF329_27835</name>
</gene>
<evidence type="ECO:0000313" key="2">
    <source>
        <dbReference type="EMBL" id="QJB41420.1"/>
    </source>
</evidence>
<dbReference type="AlphaFoldDB" id="A0AAE7DB18"/>
<sequence length="190" mass="21686">MGLKAVVELYKAHASEDGLPARQSGRLPMLVIDGIPYYIETRFNVLRPVNIYLPEIDYGACSRLTNDGQHQLFFYDKKCGKGINDLSGYIPENVLLVKVPENRFLDPFMHSMLTNLPVSRFLENGRLLMYRVAETVPVTQRMINRVINKMGPRESFENLFNNAKRIALAANSTLQTTSGTKHKKRRNSLR</sequence>
<name>A0AAE7DB18_9BACT</name>
<reference evidence="3 4" key="1">
    <citation type="submission" date="2020-04" db="EMBL/GenBank/DDBJ databases">
        <authorList>
            <person name="Kittiwongwattana C."/>
        </authorList>
    </citation>
    <scope>NUCLEOTIDE SEQUENCE [LARGE SCALE GENOMIC DNA]</scope>
    <source>
        <strain evidence="2 4">1303</strain>
        <strain evidence="3">1310</strain>
    </source>
</reference>
<protein>
    <submittedName>
        <fullName evidence="1">Uncharacterized protein</fullName>
    </submittedName>
</protein>
<dbReference type="Proteomes" id="UP000502421">
    <property type="component" value="Chromosome"/>
</dbReference>
<evidence type="ECO:0000313" key="1">
    <source>
        <dbReference type="EMBL" id="QJB34909.1"/>
    </source>
</evidence>
<evidence type="ECO:0000313" key="3">
    <source>
        <dbReference type="Proteomes" id="UP000502421"/>
    </source>
</evidence>
<dbReference type="RefSeq" id="WP_168809448.1">
    <property type="nucleotide sequence ID" value="NZ_CP051204.2"/>
</dbReference>
<evidence type="ECO:0000313" key="4">
    <source>
        <dbReference type="Proteomes" id="UP000503144"/>
    </source>
</evidence>